<evidence type="ECO:0000259" key="2">
    <source>
        <dbReference type="Pfam" id="PF18821"/>
    </source>
</evidence>
<feature type="region of interest" description="Disordered" evidence="1">
    <location>
        <begin position="1173"/>
        <end position="1196"/>
    </location>
</feature>
<dbReference type="AlphaFoldDB" id="A0AA91FIU0"/>
<feature type="region of interest" description="Disordered" evidence="1">
    <location>
        <begin position="278"/>
        <end position="312"/>
    </location>
</feature>
<proteinExistence type="predicted"/>
<comment type="caution">
    <text evidence="3">The sequence shown here is derived from an EMBL/GenBank/DDBJ whole genome shotgun (WGS) entry which is preliminary data.</text>
</comment>
<sequence>MAKNVVTHGELLEHGQAPYQFNEQNNTSYFAKVRTEEGRERTLWGVGIQGAIEQSQVEVGDNVTLINRGEQAISVPDPKNAGQYINTKKNLWEAEIYEAPIEKNSIEPILEREIEALPLAKNLTNGEVEVEDEELQTPVSRKPIPQNIENNYIAIQKNRFLKDAKINYYDKEDYQKGEKGIAFEDRNKSLNTARNDERTVKAMLDLAQSKGWSAISIKGEQEFKRQMWIEANLRGMETRGYTPTEQDKADLQIRQEGRTTNEISNNVERSLELNAEAERKARENASEAPIIAPTASEVTSTTLDTPEASEAPTIVSEAPTLTLAEQYRNIEGVNQDITDMELQDIEARMYQEAKRIIEEVTANYTPEDVTNMAQMGYQDEVQRYIVERELELYKDTPEYQSANKALFDATANSGHSWATDAGKEELDNRLKEAIINDGEIEKNRVFVEAQNTINNIAQKMPEADALRMQHNYQNSLAGREVELSPDQKAINDISKAMMIEEEKAREIYSNPDFEMPDRESIKAEMDFSEHDNIEEAIDIKYQNQIRYSVADLDALQTERMEASNIELQEQNQLSNVEHEANKDFKLEAHEGRFTIQNLEAGQVDFGDNEKYSQGVHIRDNDTGENYAIATYEIEYMGNQSVGVAVQQYANDVDYTNKEIANNYDRQVFAKLGMTEEMKEVNAVLSGEKDMSIKELNEALSKENLQNAIKTEASLAPEMKIAYESAEKAGFDKKELNELTNSMLQKYDTVWDRSDRNEKLEMSVSSVTDINISDEKNNKFVDNFSEKTKLDFSYMKVDEVQKSDQQLATSQVQKPITIEPEITYATSEDNRYTMIALNENQVNEAYREQFVNGVLIKDNDTGERYKMLNLSDNVQGFDKNIPLEKVPDGEIYSIAEYYVDDKELMTDSSQYLVEDNRMALNKLGISDKSNDEKLKQFAQNFSENGKSRPNNAVEVVNALKIENLREVVGKEQVRMPMDLKLAVEASKDAGFDQRQQALLVTRNLDNHSDYRLHVNSREPEAKQLRVELIADDLVRNCPKEDREKLNQFVDKYAEKTGYSLEENRQDIQKWAEKDKEEDKSKEEVKLVVSHGGDTERATLERPTQTEVIERNEQLFEDASKSLGDREASNLHAMRQIVHATYANQPDKLDACLKQLDEATKAVAKGDIQLPEKNFVTKEAPEVTYNEPQTQNNRDRSL</sequence>
<evidence type="ECO:0000256" key="1">
    <source>
        <dbReference type="SAM" id="MobiDB-lite"/>
    </source>
</evidence>
<evidence type="ECO:0000313" key="3">
    <source>
        <dbReference type="EMBL" id="OBX64341.1"/>
    </source>
</evidence>
<gene>
    <name evidence="3" type="ORF">A9299_10060</name>
</gene>
<protein>
    <recommendedName>
        <fullName evidence="2">Large polyvalent protein-associated domain-containing protein</fullName>
    </recommendedName>
</protein>
<organism evidence="3">
    <name type="scientific">Faucicola osloensis</name>
    <name type="common">Moraxella osloensis</name>
    <dbReference type="NCBI Taxonomy" id="34062"/>
    <lineage>
        <taxon>Bacteria</taxon>
        <taxon>Pseudomonadati</taxon>
        <taxon>Pseudomonadota</taxon>
        <taxon>Gammaproteobacteria</taxon>
        <taxon>Moraxellales</taxon>
        <taxon>Moraxellaceae</taxon>
        <taxon>Faucicola</taxon>
    </lineage>
</organism>
<dbReference type="Pfam" id="PF18821">
    <property type="entry name" value="LPD7"/>
    <property type="match status" value="1"/>
</dbReference>
<accession>A0AA91FIU0</accession>
<name>A0AA91FIU0_FAUOS</name>
<reference evidence="3" key="1">
    <citation type="submission" date="2016-06" db="EMBL/GenBank/DDBJ databases">
        <title>Draft genome of Moraxella osloensis CCUG 67237.</title>
        <authorList>
            <person name="Salva-Serra F."/>
            <person name="Engstrom-Jakobsson H."/>
            <person name="Thorell K."/>
            <person name="Gonzales-Siles L."/>
            <person name="Karlsson R."/>
            <person name="Boulund F."/>
            <person name="Engstrand L."/>
            <person name="Kristiansson E."/>
            <person name="Moore E."/>
        </authorList>
    </citation>
    <scope>NUCLEOTIDE SEQUENCE [LARGE SCALE GENOMIC DNA]</scope>
    <source>
        <strain evidence="3">CCUG 67237</strain>
    </source>
</reference>
<dbReference type="EMBL" id="LZMT01000017">
    <property type="protein sequence ID" value="OBX64341.1"/>
    <property type="molecule type" value="Genomic_DNA"/>
</dbReference>
<feature type="domain" description="Large polyvalent protein-associated" evidence="2">
    <location>
        <begin position="161"/>
        <end position="250"/>
    </location>
</feature>
<dbReference type="InterPro" id="IPR040677">
    <property type="entry name" value="LPD7"/>
</dbReference>